<accession>A0A4S1CKK7</accession>
<feature type="transmembrane region" description="Helical" evidence="12">
    <location>
        <begin position="18"/>
        <end position="37"/>
    </location>
</feature>
<dbReference type="AlphaFoldDB" id="A0A4S1CKK7"/>
<dbReference type="GO" id="GO:0020037">
    <property type="term" value="F:heme binding"/>
    <property type="evidence" value="ECO:0007669"/>
    <property type="project" value="TreeGrafter"/>
</dbReference>
<evidence type="ECO:0000256" key="10">
    <source>
        <dbReference type="ARBA" id="ARBA00023004"/>
    </source>
</evidence>
<dbReference type="EMBL" id="SRSC01000001">
    <property type="protein sequence ID" value="TGU74264.1"/>
    <property type="molecule type" value="Genomic_DNA"/>
</dbReference>
<dbReference type="PANTHER" id="PTHR30485:SF0">
    <property type="entry name" value="NI_FE-HYDROGENASE 1 B-TYPE CYTOCHROME SUBUNIT-RELATED"/>
    <property type="match status" value="1"/>
</dbReference>
<keyword evidence="7" id="KW-0479">Metal-binding</keyword>
<evidence type="ECO:0000256" key="1">
    <source>
        <dbReference type="ARBA" id="ARBA00004651"/>
    </source>
</evidence>
<feature type="domain" description="Cytochrome b561 bacterial/Ni-hydrogenase" evidence="13">
    <location>
        <begin position="11"/>
        <end position="212"/>
    </location>
</feature>
<dbReference type="Pfam" id="PF01292">
    <property type="entry name" value="Ni_hydr_CYTB"/>
    <property type="match status" value="1"/>
</dbReference>
<keyword evidence="9 12" id="KW-1133">Transmembrane helix</keyword>
<protein>
    <submittedName>
        <fullName evidence="14">Ni/Fe-hydrogenase, b-type cytochrome subunit</fullName>
    </submittedName>
</protein>
<keyword evidence="4" id="KW-1003">Cell membrane</keyword>
<dbReference type="SUPFAM" id="SSF81342">
    <property type="entry name" value="Transmembrane di-heme cytochromes"/>
    <property type="match status" value="1"/>
</dbReference>
<comment type="similarity">
    <text evidence="2">Belongs to the HupC/HyaC/HydC family.</text>
</comment>
<evidence type="ECO:0000256" key="5">
    <source>
        <dbReference type="ARBA" id="ARBA00022617"/>
    </source>
</evidence>
<keyword evidence="15" id="KW-1185">Reference proteome</keyword>
<keyword evidence="3" id="KW-0813">Transport</keyword>
<dbReference type="InterPro" id="IPR016174">
    <property type="entry name" value="Di-haem_cyt_TM"/>
</dbReference>
<evidence type="ECO:0000259" key="13">
    <source>
        <dbReference type="Pfam" id="PF01292"/>
    </source>
</evidence>
<dbReference type="PANTHER" id="PTHR30485">
    <property type="entry name" value="NI/FE-HYDROGENASE 1 B-TYPE CYTOCHROME SUBUNIT"/>
    <property type="match status" value="1"/>
</dbReference>
<dbReference type="GO" id="GO:0009055">
    <property type="term" value="F:electron transfer activity"/>
    <property type="evidence" value="ECO:0007669"/>
    <property type="project" value="InterPro"/>
</dbReference>
<dbReference type="GO" id="GO:0005886">
    <property type="term" value="C:plasma membrane"/>
    <property type="evidence" value="ECO:0007669"/>
    <property type="project" value="UniProtKB-SubCell"/>
</dbReference>
<evidence type="ECO:0000256" key="11">
    <source>
        <dbReference type="ARBA" id="ARBA00023136"/>
    </source>
</evidence>
<evidence type="ECO:0000313" key="15">
    <source>
        <dbReference type="Proteomes" id="UP000306416"/>
    </source>
</evidence>
<evidence type="ECO:0000256" key="3">
    <source>
        <dbReference type="ARBA" id="ARBA00022448"/>
    </source>
</evidence>
<reference evidence="14 15" key="1">
    <citation type="submission" date="2019-04" db="EMBL/GenBank/DDBJ databases">
        <title>Geobacter oryzae sp. nov., ferric-reducing bacteria isolated from paddy soil.</title>
        <authorList>
            <person name="Xu Z."/>
            <person name="Masuda Y."/>
            <person name="Itoh H."/>
            <person name="Senoo K."/>
        </authorList>
    </citation>
    <scope>NUCLEOTIDE SEQUENCE [LARGE SCALE GENOMIC DNA]</scope>
    <source>
        <strain evidence="14 15">Red111</strain>
    </source>
</reference>
<dbReference type="GO" id="GO:0005506">
    <property type="term" value="F:iron ion binding"/>
    <property type="evidence" value="ECO:0007669"/>
    <property type="project" value="InterPro"/>
</dbReference>
<dbReference type="RefSeq" id="WP_135868599.1">
    <property type="nucleotide sequence ID" value="NZ_SRSC01000001.1"/>
</dbReference>
<evidence type="ECO:0000313" key="14">
    <source>
        <dbReference type="EMBL" id="TGU74264.1"/>
    </source>
</evidence>
<feature type="transmembrane region" description="Helical" evidence="12">
    <location>
        <begin position="128"/>
        <end position="148"/>
    </location>
</feature>
<feature type="transmembrane region" description="Helical" evidence="12">
    <location>
        <begin position="57"/>
        <end position="79"/>
    </location>
</feature>
<dbReference type="InterPro" id="IPR011577">
    <property type="entry name" value="Cyt_b561_bac/Ni-Hgenase"/>
</dbReference>
<dbReference type="InterPro" id="IPR051542">
    <property type="entry name" value="Hydrogenase_cytochrome"/>
</dbReference>
<sequence>MSDRCKFKQYVWELPLRWFHWINVLAIVVLSGTGFLIGHPVTLGSSPSDYAMGWIRFVHFVAAYAFTVSVASRVVWAFIGNEHASWRAFFPMFSAKGREKLKKMLNYYLLRSHEVPETVGHNPLATTAYFVLFLIYLTMLLTGFAMYATHTPGGIMFKSLGFMYSLFSLQGMRLAHHMGMWLILGFVVNHIYSAWLMDIKEHGGEISSMFSGYKFTVKQKGE</sequence>
<dbReference type="InterPro" id="IPR000516">
    <property type="entry name" value="Ni-dep_Hydgase_cyt-B"/>
</dbReference>
<evidence type="ECO:0000256" key="7">
    <source>
        <dbReference type="ARBA" id="ARBA00022723"/>
    </source>
</evidence>
<keyword evidence="6 12" id="KW-0812">Transmembrane</keyword>
<feature type="transmembrane region" description="Helical" evidence="12">
    <location>
        <begin position="178"/>
        <end position="197"/>
    </location>
</feature>
<dbReference type="Proteomes" id="UP000306416">
    <property type="component" value="Unassembled WGS sequence"/>
</dbReference>
<evidence type="ECO:0000256" key="12">
    <source>
        <dbReference type="SAM" id="Phobius"/>
    </source>
</evidence>
<evidence type="ECO:0000256" key="6">
    <source>
        <dbReference type="ARBA" id="ARBA00022692"/>
    </source>
</evidence>
<keyword evidence="10" id="KW-0408">Iron</keyword>
<dbReference type="PRINTS" id="PR00161">
    <property type="entry name" value="NIHGNASECYTB"/>
</dbReference>
<keyword evidence="11 12" id="KW-0472">Membrane</keyword>
<organism evidence="14 15">
    <name type="scientific">Geomonas terrae</name>
    <dbReference type="NCBI Taxonomy" id="2562681"/>
    <lineage>
        <taxon>Bacteria</taxon>
        <taxon>Pseudomonadati</taxon>
        <taxon>Thermodesulfobacteriota</taxon>
        <taxon>Desulfuromonadia</taxon>
        <taxon>Geobacterales</taxon>
        <taxon>Geobacteraceae</taxon>
        <taxon>Geomonas</taxon>
    </lineage>
</organism>
<dbReference type="Gene3D" id="1.20.950.20">
    <property type="entry name" value="Transmembrane di-heme cytochromes, Chain C"/>
    <property type="match status" value="1"/>
</dbReference>
<dbReference type="NCBIfam" id="TIGR02125">
    <property type="entry name" value="CytB-hydogenase"/>
    <property type="match status" value="1"/>
</dbReference>
<comment type="subcellular location">
    <subcellularLocation>
        <location evidence="1">Cell membrane</location>
        <topology evidence="1">Multi-pass membrane protein</topology>
    </subcellularLocation>
</comment>
<evidence type="ECO:0000256" key="2">
    <source>
        <dbReference type="ARBA" id="ARBA00008622"/>
    </source>
</evidence>
<evidence type="ECO:0000256" key="4">
    <source>
        <dbReference type="ARBA" id="ARBA00022475"/>
    </source>
</evidence>
<keyword evidence="5" id="KW-0349">Heme</keyword>
<keyword evidence="8" id="KW-0249">Electron transport</keyword>
<dbReference type="GO" id="GO:0022904">
    <property type="term" value="P:respiratory electron transport chain"/>
    <property type="evidence" value="ECO:0007669"/>
    <property type="project" value="InterPro"/>
</dbReference>
<evidence type="ECO:0000256" key="8">
    <source>
        <dbReference type="ARBA" id="ARBA00022982"/>
    </source>
</evidence>
<comment type="caution">
    <text evidence="14">The sequence shown here is derived from an EMBL/GenBank/DDBJ whole genome shotgun (WGS) entry which is preliminary data.</text>
</comment>
<evidence type="ECO:0000256" key="9">
    <source>
        <dbReference type="ARBA" id="ARBA00022989"/>
    </source>
</evidence>
<proteinExistence type="inferred from homology"/>
<gene>
    <name evidence="14" type="primary">cybH</name>
    <name evidence="14" type="ORF">E4633_01995</name>
</gene>
<name>A0A4S1CKK7_9BACT</name>